<keyword evidence="2" id="KW-1185">Reference proteome</keyword>
<dbReference type="EMBL" id="OU503049">
    <property type="protein sequence ID" value="CAI9776486.1"/>
    <property type="molecule type" value="Genomic_DNA"/>
</dbReference>
<dbReference type="Proteomes" id="UP000834106">
    <property type="component" value="Chromosome 14"/>
</dbReference>
<name>A0AAD2E6C5_9LAMI</name>
<gene>
    <name evidence="1" type="ORF">FPE_LOCUS23916</name>
</gene>
<accession>A0AAD2E6C5</accession>
<organism evidence="1 2">
    <name type="scientific">Fraxinus pennsylvanica</name>
    <dbReference type="NCBI Taxonomy" id="56036"/>
    <lineage>
        <taxon>Eukaryota</taxon>
        <taxon>Viridiplantae</taxon>
        <taxon>Streptophyta</taxon>
        <taxon>Embryophyta</taxon>
        <taxon>Tracheophyta</taxon>
        <taxon>Spermatophyta</taxon>
        <taxon>Magnoliopsida</taxon>
        <taxon>eudicotyledons</taxon>
        <taxon>Gunneridae</taxon>
        <taxon>Pentapetalae</taxon>
        <taxon>asterids</taxon>
        <taxon>lamiids</taxon>
        <taxon>Lamiales</taxon>
        <taxon>Oleaceae</taxon>
        <taxon>Oleeae</taxon>
        <taxon>Fraxinus</taxon>
    </lineage>
</organism>
<dbReference type="AlphaFoldDB" id="A0AAD2E6C5"/>
<sequence>MDSVTSRSLQISLFRSQIKARSFDDGTLQILESLLVSKDVKSLVEVRSVLTEFMRDESLQIFREISEKSVEYKLLCTDFLIRVFALIGDVQSCLSLRYEALVMREQKATADPRLQVSCTEWLIFAEHLLDHGFYSIANKACEKVLVSIKVNHASGPETNHYLHNVHLIEKIKKLKDVSALSASSRSVQAQAVEYLRQKTVEQSSEHSSISNETKCSGSSRFRSGIRQNNLRKLREHQCRKQTYCRD</sequence>
<dbReference type="GO" id="GO:0042138">
    <property type="term" value="P:meiotic DNA double-strand break formation"/>
    <property type="evidence" value="ECO:0007669"/>
    <property type="project" value="InterPro"/>
</dbReference>
<dbReference type="PANTHER" id="PTHR37176">
    <property type="entry name" value="F10K1.23"/>
    <property type="match status" value="1"/>
</dbReference>
<protein>
    <submittedName>
        <fullName evidence="1">Uncharacterized protein</fullName>
    </submittedName>
</protein>
<dbReference type="InterPro" id="IPR044969">
    <property type="entry name" value="DFO"/>
</dbReference>
<dbReference type="PANTHER" id="PTHR37176:SF1">
    <property type="entry name" value="PROTEIN DOUBLE-STRAND BREAK FORMATION"/>
    <property type="match status" value="1"/>
</dbReference>
<reference evidence="1" key="1">
    <citation type="submission" date="2023-05" db="EMBL/GenBank/DDBJ databases">
        <authorList>
            <person name="Huff M."/>
        </authorList>
    </citation>
    <scope>NUCLEOTIDE SEQUENCE</scope>
</reference>
<evidence type="ECO:0000313" key="2">
    <source>
        <dbReference type="Proteomes" id="UP000834106"/>
    </source>
</evidence>
<proteinExistence type="predicted"/>
<evidence type="ECO:0000313" key="1">
    <source>
        <dbReference type="EMBL" id="CAI9776486.1"/>
    </source>
</evidence>